<dbReference type="Pfam" id="PF19765">
    <property type="entry name" value="DUF6252"/>
    <property type="match status" value="1"/>
</dbReference>
<accession>A0A521FLL5</accession>
<dbReference type="Proteomes" id="UP000317557">
    <property type="component" value="Unassembled WGS sequence"/>
</dbReference>
<dbReference type="InterPro" id="IPR046219">
    <property type="entry name" value="DUF6252"/>
</dbReference>
<reference evidence="2 3" key="1">
    <citation type="submission" date="2017-05" db="EMBL/GenBank/DDBJ databases">
        <authorList>
            <person name="Varghese N."/>
            <person name="Submissions S."/>
        </authorList>
    </citation>
    <scope>NUCLEOTIDE SEQUENCE [LARGE SCALE GENOMIC DNA]</scope>
    <source>
        <strain evidence="2 3">DSM 21985</strain>
    </source>
</reference>
<proteinExistence type="predicted"/>
<evidence type="ECO:0000313" key="3">
    <source>
        <dbReference type="Proteomes" id="UP000317557"/>
    </source>
</evidence>
<dbReference type="PROSITE" id="PS51257">
    <property type="entry name" value="PROKAR_LIPOPROTEIN"/>
    <property type="match status" value="1"/>
</dbReference>
<organism evidence="2 3">
    <name type="scientific">Gracilimonas mengyeensis</name>
    <dbReference type="NCBI Taxonomy" id="1302730"/>
    <lineage>
        <taxon>Bacteria</taxon>
        <taxon>Pseudomonadati</taxon>
        <taxon>Balneolota</taxon>
        <taxon>Balneolia</taxon>
        <taxon>Balneolales</taxon>
        <taxon>Balneolaceae</taxon>
        <taxon>Gracilimonas</taxon>
    </lineage>
</organism>
<dbReference type="RefSeq" id="WP_142456275.1">
    <property type="nucleotide sequence ID" value="NZ_FXTP01000022.1"/>
</dbReference>
<gene>
    <name evidence="2" type="ORF">SAMN06265219_12223</name>
</gene>
<dbReference type="AlphaFoldDB" id="A0A521FLL5"/>
<feature type="signal peptide" evidence="1">
    <location>
        <begin position="1"/>
        <end position="20"/>
    </location>
</feature>
<sequence length="276" mass="30695">MRVIALFFLSLTLIIGCSNSEENIDPKLVGEWYKVENPGTFSSNTPQQVYTGWRITKDGGMDPLGVESATGKLALIDTRYLPEIGFANSGKMEVTYFAHPNVDTEVIRYSIRNNMLILEGRFAAGTYIRSKLSSKIAPATPADFSVHKGEEILENVKVDHRVPTAYITRESNSEWVLHAEMKWQRISIQINDFIGTGTYSIGKDQANYSTFGTDWIGPTFTSPEDSGGTVIIADCNAQNTRCSGEFNFRVNNVSWGAVEDTTWHSFTSGSFDLPVY</sequence>
<protein>
    <recommendedName>
        <fullName evidence="4">Lipocalin-like domain-containing protein</fullName>
    </recommendedName>
</protein>
<name>A0A521FLL5_9BACT</name>
<dbReference type="EMBL" id="FXTP01000022">
    <property type="protein sequence ID" value="SMO97039.1"/>
    <property type="molecule type" value="Genomic_DNA"/>
</dbReference>
<evidence type="ECO:0000313" key="2">
    <source>
        <dbReference type="EMBL" id="SMO97039.1"/>
    </source>
</evidence>
<keyword evidence="3" id="KW-1185">Reference proteome</keyword>
<evidence type="ECO:0008006" key="4">
    <source>
        <dbReference type="Google" id="ProtNLM"/>
    </source>
</evidence>
<feature type="chain" id="PRO_5021696733" description="Lipocalin-like domain-containing protein" evidence="1">
    <location>
        <begin position="21"/>
        <end position="276"/>
    </location>
</feature>
<evidence type="ECO:0000256" key="1">
    <source>
        <dbReference type="SAM" id="SignalP"/>
    </source>
</evidence>
<keyword evidence="1" id="KW-0732">Signal</keyword>